<dbReference type="EMBL" id="JAHJDP010000004">
    <property type="protein sequence ID" value="MBU2689466.1"/>
    <property type="molecule type" value="Genomic_DNA"/>
</dbReference>
<dbReference type="SUPFAM" id="SSF52255">
    <property type="entry name" value="N5-CAIR mutase (phosphoribosylaminoimidazole carboxylase, PurE)"/>
    <property type="match status" value="1"/>
</dbReference>
<dbReference type="Proteomes" id="UP000777784">
    <property type="component" value="Unassembled WGS sequence"/>
</dbReference>
<dbReference type="InterPro" id="IPR039476">
    <property type="entry name" value="P2CMN_synthase_LarB"/>
</dbReference>
<dbReference type="GO" id="GO:0006189">
    <property type="term" value="P:'de novo' IMP biosynthetic process"/>
    <property type="evidence" value="ECO:0007669"/>
    <property type="project" value="InterPro"/>
</dbReference>
<dbReference type="AlphaFoldDB" id="A0A948RRW4"/>
<feature type="region of interest" description="Disordered" evidence="1">
    <location>
        <begin position="257"/>
        <end position="279"/>
    </location>
</feature>
<accession>A0A948RRW4</accession>
<dbReference type="GO" id="GO:0016787">
    <property type="term" value="F:hydrolase activity"/>
    <property type="evidence" value="ECO:0007669"/>
    <property type="project" value="InterPro"/>
</dbReference>
<evidence type="ECO:0000313" key="4">
    <source>
        <dbReference type="Proteomes" id="UP000777784"/>
    </source>
</evidence>
<name>A0A948RRW4_UNCEI</name>
<dbReference type="SMART" id="SM01001">
    <property type="entry name" value="AIRC"/>
    <property type="match status" value="1"/>
</dbReference>
<organism evidence="3 4">
    <name type="scientific">Eiseniibacteriota bacterium</name>
    <dbReference type="NCBI Taxonomy" id="2212470"/>
    <lineage>
        <taxon>Bacteria</taxon>
        <taxon>Candidatus Eiseniibacteriota</taxon>
    </lineage>
</organism>
<dbReference type="PANTHER" id="PTHR43064">
    <property type="entry name" value="PHOSPHORIBOSYLAMINOIMIDAZOLE CARBOXYLASE-RELATED"/>
    <property type="match status" value="1"/>
</dbReference>
<proteinExistence type="predicted"/>
<dbReference type="InterPro" id="IPR000031">
    <property type="entry name" value="PurE_dom"/>
</dbReference>
<reference evidence="3" key="1">
    <citation type="submission" date="2021-05" db="EMBL/GenBank/DDBJ databases">
        <title>Energy efficiency and biological interactions define the core microbiome of deep oligotrophic groundwater.</title>
        <authorList>
            <person name="Mehrshad M."/>
            <person name="Lopez-Fernandez M."/>
            <person name="Bell E."/>
            <person name="Bernier-Latmani R."/>
            <person name="Bertilsson S."/>
            <person name="Dopson M."/>
        </authorList>
    </citation>
    <scope>NUCLEOTIDE SEQUENCE</scope>
    <source>
        <strain evidence="3">Modern_marine.mb.64</strain>
    </source>
</reference>
<dbReference type="Gene3D" id="3.40.50.1970">
    <property type="match status" value="1"/>
</dbReference>
<dbReference type="NCBIfam" id="NF033503">
    <property type="entry name" value="LarB"/>
    <property type="match status" value="1"/>
</dbReference>
<dbReference type="Pfam" id="PF00731">
    <property type="entry name" value="AIRC"/>
    <property type="match status" value="1"/>
</dbReference>
<evidence type="ECO:0000256" key="1">
    <source>
        <dbReference type="SAM" id="MobiDB-lite"/>
    </source>
</evidence>
<sequence>MHPDRMRQILEDVQSGVMTADAAMSAFRRLPFESLNDLRLDHHRHLRCGFPEVVFGLGKTPTQVLDAAKGLQASGSPLLVTRVDPETGPLLQKQFPAGRWNRRARCFILAGESLIPPAGLVGILCAGTSDLPVAEEAVETARAMGAEVEFTADVGIAGLHRLSDKKELLLSADALVVVAGMEGALASVVGGLTDKPVIAVPTSVGYGASFKGLTALLAMLNSCASGVVVVNIDNGFGAGYTAALIGRGRCAAMKDVRLPEKQLRKQPEKPPKKRPGKEQ</sequence>
<evidence type="ECO:0000313" key="3">
    <source>
        <dbReference type="EMBL" id="MBU2689466.1"/>
    </source>
</evidence>
<feature type="domain" description="PurE" evidence="2">
    <location>
        <begin position="119"/>
        <end position="251"/>
    </location>
</feature>
<evidence type="ECO:0000259" key="2">
    <source>
        <dbReference type="SMART" id="SM01001"/>
    </source>
</evidence>
<protein>
    <submittedName>
        <fullName evidence="3">Nickel pincer cofactor biosynthesis protein LarB</fullName>
    </submittedName>
</protein>
<comment type="caution">
    <text evidence="3">The sequence shown here is derived from an EMBL/GenBank/DDBJ whole genome shotgun (WGS) entry which is preliminary data.</text>
</comment>
<dbReference type="PANTHER" id="PTHR43064:SF1">
    <property type="entry name" value="SLL1489 PROTEIN"/>
    <property type="match status" value="1"/>
</dbReference>
<gene>
    <name evidence="3" type="primary">larB</name>
    <name evidence="3" type="ORF">KJ970_00935</name>
</gene>